<evidence type="ECO:0000313" key="2">
    <source>
        <dbReference type="EMBL" id="MBM7690795.1"/>
    </source>
</evidence>
<gene>
    <name evidence="2" type="ORF">JOC77_000198</name>
</gene>
<sequence>MVLILLLGMMLAAIITLQKWDKGGGESIKFSGYDWYVKDSGNAKWGPGPNVWSKDNVWIDQQGRLHLRITKRHGVWTCPELYSAETLGYGTYRFYIDGRIDNLDPNAVLGLFTHDSLSEDANDVHYREIDIEYAKWGNAGNRNNAHYTVQPYNKEGNLHSFHSPAVTQSMHSFTWKADEITFNSSTGHVTGKGTTIQEWRYRGDDIPDSKNERVDINLWLFKGKAPASNNVEVIIRKFEFIPWTGSNS</sequence>
<dbReference type="RefSeq" id="WP_204537475.1">
    <property type="nucleotide sequence ID" value="NZ_JAFBFI010000001.1"/>
</dbReference>
<dbReference type="Gene3D" id="2.60.120.200">
    <property type="match status" value="1"/>
</dbReference>
<dbReference type="SUPFAM" id="SSF49899">
    <property type="entry name" value="Concanavalin A-like lectins/glucanases"/>
    <property type="match status" value="1"/>
</dbReference>
<comment type="caution">
    <text evidence="2">The sequence shown here is derived from an EMBL/GenBank/DDBJ whole genome shotgun (WGS) entry which is preliminary data.</text>
</comment>
<accession>A0ABS2QCN6</accession>
<dbReference type="CDD" id="cd00413">
    <property type="entry name" value="Glyco_hydrolase_16"/>
    <property type="match status" value="1"/>
</dbReference>
<keyword evidence="3" id="KW-1185">Reference proteome</keyword>
<dbReference type="PROSITE" id="PS51762">
    <property type="entry name" value="GH16_2"/>
    <property type="match status" value="1"/>
</dbReference>
<feature type="domain" description="GH16" evidence="1">
    <location>
        <begin position="31"/>
        <end position="248"/>
    </location>
</feature>
<name>A0ABS2QCN6_9BACI</name>
<dbReference type="InterPro" id="IPR013320">
    <property type="entry name" value="ConA-like_dom_sf"/>
</dbReference>
<evidence type="ECO:0000313" key="3">
    <source>
        <dbReference type="Proteomes" id="UP000823486"/>
    </source>
</evidence>
<proteinExistence type="predicted"/>
<evidence type="ECO:0000259" key="1">
    <source>
        <dbReference type="PROSITE" id="PS51762"/>
    </source>
</evidence>
<reference evidence="2 3" key="1">
    <citation type="submission" date="2021-01" db="EMBL/GenBank/DDBJ databases">
        <title>Genomic Encyclopedia of Type Strains, Phase IV (KMG-IV): sequencing the most valuable type-strain genomes for metagenomic binning, comparative biology and taxonomic classification.</title>
        <authorList>
            <person name="Goeker M."/>
        </authorList>
    </citation>
    <scope>NUCLEOTIDE SEQUENCE [LARGE SCALE GENOMIC DNA]</scope>
    <source>
        <strain evidence="2 3">DSM 105482</strain>
    </source>
</reference>
<protein>
    <recommendedName>
        <fullName evidence="1">GH16 domain-containing protein</fullName>
    </recommendedName>
</protein>
<dbReference type="EMBL" id="JAFBFI010000001">
    <property type="protein sequence ID" value="MBM7690795.1"/>
    <property type="molecule type" value="Genomic_DNA"/>
</dbReference>
<dbReference type="Proteomes" id="UP000823486">
    <property type="component" value="Unassembled WGS sequence"/>
</dbReference>
<organism evidence="2 3">
    <name type="scientific">Peribacillus deserti</name>
    <dbReference type="NCBI Taxonomy" id="673318"/>
    <lineage>
        <taxon>Bacteria</taxon>
        <taxon>Bacillati</taxon>
        <taxon>Bacillota</taxon>
        <taxon>Bacilli</taxon>
        <taxon>Bacillales</taxon>
        <taxon>Bacillaceae</taxon>
        <taxon>Peribacillus</taxon>
    </lineage>
</organism>
<dbReference type="InterPro" id="IPR000757">
    <property type="entry name" value="Beta-glucanase-like"/>
</dbReference>